<dbReference type="Proteomes" id="UP000753802">
    <property type="component" value="Unassembled WGS sequence"/>
</dbReference>
<dbReference type="EC" id="6.3.5.-" evidence="1"/>
<dbReference type="Gene3D" id="1.10.20.60">
    <property type="entry name" value="Glu-tRNAGln amidotransferase C subunit, N-terminal domain"/>
    <property type="match status" value="1"/>
</dbReference>
<sequence length="96" mass="10973">MTIDNKTVENLAHLARLRFNESEKEQIREGLEKMVAFVEKLREVDTTGIEPLLHISDAANVLREDVVRGSISREEALLNSPVKDEVFFKVPKVIKK</sequence>
<comment type="catalytic activity">
    <reaction evidence="1">
        <text>L-aspartyl-tRNA(Asn) + L-glutamine + ATP + H2O = L-asparaginyl-tRNA(Asn) + L-glutamate + ADP + phosphate + 2 H(+)</text>
        <dbReference type="Rhea" id="RHEA:14513"/>
        <dbReference type="Rhea" id="RHEA-COMP:9674"/>
        <dbReference type="Rhea" id="RHEA-COMP:9677"/>
        <dbReference type="ChEBI" id="CHEBI:15377"/>
        <dbReference type="ChEBI" id="CHEBI:15378"/>
        <dbReference type="ChEBI" id="CHEBI:29985"/>
        <dbReference type="ChEBI" id="CHEBI:30616"/>
        <dbReference type="ChEBI" id="CHEBI:43474"/>
        <dbReference type="ChEBI" id="CHEBI:58359"/>
        <dbReference type="ChEBI" id="CHEBI:78515"/>
        <dbReference type="ChEBI" id="CHEBI:78516"/>
        <dbReference type="ChEBI" id="CHEBI:456216"/>
    </reaction>
</comment>
<evidence type="ECO:0000313" key="2">
    <source>
        <dbReference type="EMBL" id="NCI49157.1"/>
    </source>
</evidence>
<dbReference type="PANTHER" id="PTHR15004:SF0">
    <property type="entry name" value="GLUTAMYL-TRNA(GLN) AMIDOTRANSFERASE SUBUNIT C, MITOCHONDRIAL"/>
    <property type="match status" value="1"/>
</dbReference>
<comment type="function">
    <text evidence="1">Allows the formation of correctly charged Asn-tRNA(Asn) or Gln-tRNA(Gln) through the transamidation of misacylated Asp-tRNA(Asn) or Glu-tRNA(Gln) in organisms which lack either or both of asparaginyl-tRNA or glutaminyl-tRNA synthetases. The reaction takes place in the presence of glutamine and ATP through an activated phospho-Asp-tRNA(Asn) or phospho-Glu-tRNA(Gln).</text>
</comment>
<protein>
    <recommendedName>
        <fullName evidence="1">Aspartyl/glutamyl-tRNA(Asn/Gln) amidotransferase subunit C</fullName>
        <shortName evidence="1">Asp/Glu-ADT subunit C</shortName>
        <ecNumber evidence="1">6.3.5.-</ecNumber>
    </recommendedName>
</protein>
<name>A0ABW9ZPY2_9BACT</name>
<keyword evidence="1" id="KW-0067">ATP-binding</keyword>
<organism evidence="2 3">
    <name type="scientific">Sediminibacterium roseum</name>
    <dbReference type="NCBI Taxonomy" id="1978412"/>
    <lineage>
        <taxon>Bacteria</taxon>
        <taxon>Pseudomonadati</taxon>
        <taxon>Bacteroidota</taxon>
        <taxon>Chitinophagia</taxon>
        <taxon>Chitinophagales</taxon>
        <taxon>Chitinophagaceae</taxon>
        <taxon>Sediminibacterium</taxon>
    </lineage>
</organism>
<dbReference type="EMBL" id="JAACJS010000002">
    <property type="protein sequence ID" value="NCI49157.1"/>
    <property type="molecule type" value="Genomic_DNA"/>
</dbReference>
<comment type="subunit">
    <text evidence="1">Heterotrimer of A, B and C subunits.</text>
</comment>
<reference evidence="2 3" key="1">
    <citation type="submission" date="2020-01" db="EMBL/GenBank/DDBJ databases">
        <title>Genome analysis.</title>
        <authorList>
            <person name="Wu S."/>
            <person name="Wang G."/>
        </authorList>
    </citation>
    <scope>NUCLEOTIDE SEQUENCE [LARGE SCALE GENOMIC DNA]</scope>
    <source>
        <strain evidence="2 3">SYL130</strain>
    </source>
</reference>
<dbReference type="RefSeq" id="WP_161817451.1">
    <property type="nucleotide sequence ID" value="NZ_JAACJS010000002.1"/>
</dbReference>
<comment type="similarity">
    <text evidence="1">Belongs to the GatC family.</text>
</comment>
<keyword evidence="1" id="KW-0436">Ligase</keyword>
<keyword evidence="1" id="KW-0648">Protein biosynthesis</keyword>
<proteinExistence type="inferred from homology"/>
<dbReference type="InterPro" id="IPR036113">
    <property type="entry name" value="Asp/Glu-ADT_sf_sub_c"/>
</dbReference>
<dbReference type="InterPro" id="IPR003837">
    <property type="entry name" value="GatC"/>
</dbReference>
<evidence type="ECO:0000313" key="3">
    <source>
        <dbReference type="Proteomes" id="UP000753802"/>
    </source>
</evidence>
<dbReference type="Pfam" id="PF02686">
    <property type="entry name" value="GatC"/>
    <property type="match status" value="1"/>
</dbReference>
<comment type="caution">
    <text evidence="2">The sequence shown here is derived from an EMBL/GenBank/DDBJ whole genome shotgun (WGS) entry which is preliminary data.</text>
</comment>
<keyword evidence="3" id="KW-1185">Reference proteome</keyword>
<accession>A0ABW9ZPY2</accession>
<gene>
    <name evidence="1 2" type="primary">gatC</name>
    <name evidence="2" type="ORF">GWC95_04430</name>
</gene>
<dbReference type="PANTHER" id="PTHR15004">
    <property type="entry name" value="GLUTAMYL-TRNA(GLN) AMIDOTRANSFERASE SUBUNIT C, MITOCHONDRIAL"/>
    <property type="match status" value="1"/>
</dbReference>
<dbReference type="NCBIfam" id="TIGR00135">
    <property type="entry name" value="gatC"/>
    <property type="match status" value="1"/>
</dbReference>
<dbReference type="HAMAP" id="MF_00122">
    <property type="entry name" value="GatC"/>
    <property type="match status" value="1"/>
</dbReference>
<dbReference type="SUPFAM" id="SSF141000">
    <property type="entry name" value="Glu-tRNAGln amidotransferase C subunit"/>
    <property type="match status" value="1"/>
</dbReference>
<evidence type="ECO:0000256" key="1">
    <source>
        <dbReference type="HAMAP-Rule" id="MF_00122"/>
    </source>
</evidence>
<keyword evidence="1" id="KW-0547">Nucleotide-binding</keyword>
<comment type="catalytic activity">
    <reaction evidence="1">
        <text>L-glutamyl-tRNA(Gln) + L-glutamine + ATP + H2O = L-glutaminyl-tRNA(Gln) + L-glutamate + ADP + phosphate + H(+)</text>
        <dbReference type="Rhea" id="RHEA:17521"/>
        <dbReference type="Rhea" id="RHEA-COMP:9681"/>
        <dbReference type="Rhea" id="RHEA-COMP:9684"/>
        <dbReference type="ChEBI" id="CHEBI:15377"/>
        <dbReference type="ChEBI" id="CHEBI:15378"/>
        <dbReference type="ChEBI" id="CHEBI:29985"/>
        <dbReference type="ChEBI" id="CHEBI:30616"/>
        <dbReference type="ChEBI" id="CHEBI:43474"/>
        <dbReference type="ChEBI" id="CHEBI:58359"/>
        <dbReference type="ChEBI" id="CHEBI:78520"/>
        <dbReference type="ChEBI" id="CHEBI:78521"/>
        <dbReference type="ChEBI" id="CHEBI:456216"/>
    </reaction>
</comment>